<accession>A0ABU5RAW8</accession>
<dbReference type="Proteomes" id="UP001304298">
    <property type="component" value="Unassembled WGS sequence"/>
</dbReference>
<reference evidence="2 3" key="1">
    <citation type="submission" date="2023-12" db="EMBL/GenBank/DDBJ databases">
        <title>Amycolatopsis sp. V23-08.</title>
        <authorList>
            <person name="Somphong A."/>
        </authorList>
    </citation>
    <scope>NUCLEOTIDE SEQUENCE [LARGE SCALE GENOMIC DNA]</scope>
    <source>
        <strain evidence="2 3">V23-08</strain>
    </source>
</reference>
<name>A0ABU5RAW8_9PSEU</name>
<evidence type="ECO:0000256" key="1">
    <source>
        <dbReference type="SAM" id="MobiDB-lite"/>
    </source>
</evidence>
<evidence type="ECO:0008006" key="4">
    <source>
        <dbReference type="Google" id="ProtNLM"/>
    </source>
</evidence>
<dbReference type="RefSeq" id="WP_323330527.1">
    <property type="nucleotide sequence ID" value="NZ_JAYFSI010000005.1"/>
</dbReference>
<comment type="caution">
    <text evidence="2">The sequence shown here is derived from an EMBL/GenBank/DDBJ whole genome shotgun (WGS) entry which is preliminary data.</text>
</comment>
<feature type="region of interest" description="Disordered" evidence="1">
    <location>
        <begin position="16"/>
        <end position="117"/>
    </location>
</feature>
<evidence type="ECO:0000313" key="3">
    <source>
        <dbReference type="Proteomes" id="UP001304298"/>
    </source>
</evidence>
<organism evidence="2 3">
    <name type="scientific">Amycolatopsis heterodermiae</name>
    <dbReference type="NCBI Taxonomy" id="3110235"/>
    <lineage>
        <taxon>Bacteria</taxon>
        <taxon>Bacillati</taxon>
        <taxon>Actinomycetota</taxon>
        <taxon>Actinomycetes</taxon>
        <taxon>Pseudonocardiales</taxon>
        <taxon>Pseudonocardiaceae</taxon>
        <taxon>Amycolatopsis</taxon>
    </lineage>
</organism>
<sequence length="117" mass="12969">MFRQRLAGHSVASIARHLNERGVPCPSSADPDRIATEPAAPGRSALSPSSWRTRATPDGRSGIAEPPTPKAQHRRRHYPPRRRIRHSSPNRTSFPHSRSERPDQPAKVKLVCSLSQA</sequence>
<evidence type="ECO:0000313" key="2">
    <source>
        <dbReference type="EMBL" id="MEA5362784.1"/>
    </source>
</evidence>
<keyword evidence="3" id="KW-1185">Reference proteome</keyword>
<gene>
    <name evidence="2" type="ORF">VA596_24825</name>
</gene>
<dbReference type="EMBL" id="JAYFSI010000005">
    <property type="protein sequence ID" value="MEA5362784.1"/>
    <property type="molecule type" value="Genomic_DNA"/>
</dbReference>
<feature type="compositionally biased region" description="Basic residues" evidence="1">
    <location>
        <begin position="71"/>
        <end position="88"/>
    </location>
</feature>
<protein>
    <recommendedName>
        <fullName evidence="4">Transposase</fullName>
    </recommendedName>
</protein>
<proteinExistence type="predicted"/>
<feature type="compositionally biased region" description="Basic and acidic residues" evidence="1">
    <location>
        <begin position="97"/>
        <end position="106"/>
    </location>
</feature>